<proteinExistence type="predicted"/>
<organism evidence="2 3">
    <name type="scientific">Gymnopus androsaceus JB14</name>
    <dbReference type="NCBI Taxonomy" id="1447944"/>
    <lineage>
        <taxon>Eukaryota</taxon>
        <taxon>Fungi</taxon>
        <taxon>Dikarya</taxon>
        <taxon>Basidiomycota</taxon>
        <taxon>Agaricomycotina</taxon>
        <taxon>Agaricomycetes</taxon>
        <taxon>Agaricomycetidae</taxon>
        <taxon>Agaricales</taxon>
        <taxon>Marasmiineae</taxon>
        <taxon>Omphalotaceae</taxon>
        <taxon>Gymnopus</taxon>
    </lineage>
</organism>
<dbReference type="EMBL" id="ML769383">
    <property type="protein sequence ID" value="KAE9411614.1"/>
    <property type="molecule type" value="Genomic_DNA"/>
</dbReference>
<evidence type="ECO:0000313" key="2">
    <source>
        <dbReference type="EMBL" id="KAE9411614.1"/>
    </source>
</evidence>
<gene>
    <name evidence="2" type="ORF">BT96DRAFT_912132</name>
</gene>
<reference evidence="2" key="1">
    <citation type="journal article" date="2019" name="Environ. Microbiol.">
        <title>Fungal ecological strategies reflected in gene transcription - a case study of two litter decomposers.</title>
        <authorList>
            <person name="Barbi F."/>
            <person name="Kohler A."/>
            <person name="Barry K."/>
            <person name="Baskaran P."/>
            <person name="Daum C."/>
            <person name="Fauchery L."/>
            <person name="Ihrmark K."/>
            <person name="Kuo A."/>
            <person name="LaButti K."/>
            <person name="Lipzen A."/>
            <person name="Morin E."/>
            <person name="Grigoriev I.V."/>
            <person name="Henrissat B."/>
            <person name="Lindahl B."/>
            <person name="Martin F."/>
        </authorList>
    </citation>
    <scope>NUCLEOTIDE SEQUENCE</scope>
    <source>
        <strain evidence="2">JB14</strain>
    </source>
</reference>
<name>A0A6A4IWD5_9AGAR</name>
<keyword evidence="3" id="KW-1185">Reference proteome</keyword>
<dbReference type="AlphaFoldDB" id="A0A6A4IWD5"/>
<accession>A0A6A4IWD5</accession>
<dbReference type="Proteomes" id="UP000799118">
    <property type="component" value="Unassembled WGS sequence"/>
</dbReference>
<evidence type="ECO:0000256" key="1">
    <source>
        <dbReference type="SAM" id="MobiDB-lite"/>
    </source>
</evidence>
<sequence>MAFYRYLGVLSENEAKAAIDNYAVGLEDGFKAIYDASLQSNARSVQTNSSLSQSSSSTSASSTFSRRLSSSTSSSSMPLVNFHRKRRLSDASCSGLTKKLKNNEEDDLDYENWWLQQMSSTDDEDEQDVVGNDKSWSTSWMYPGVETVEHEGNEVQKGMNSSFFEEGPAFIGDDSFGEVVGQEKSFFAGEESVEESSFQCAGEDQGNEGSFIDAHVDEDEVGLYFPTLNYVSSIIYLSFIDDACTDASIRPLASFKLEGYSLAKVILSPAPSTAAVHSFQLGSPSFDISFSLVTVNDDSVDLEEEASVLEMLDASHEDLDIGDISTRAISSFSLEDSTLGNVVLSPTPSTGAVRSFRLAFDTDLESSIIDDDSTDVEDESVVLDLLYPIDDDLQVQPDLLDLASLLRPWYTREQMKTVVGKLIDTNYDSIVETLQNYSYD</sequence>
<evidence type="ECO:0000313" key="3">
    <source>
        <dbReference type="Proteomes" id="UP000799118"/>
    </source>
</evidence>
<protein>
    <submittedName>
        <fullName evidence="2">Uncharacterized protein</fullName>
    </submittedName>
</protein>
<feature type="compositionally biased region" description="Low complexity" evidence="1">
    <location>
        <begin position="46"/>
        <end position="76"/>
    </location>
</feature>
<feature type="region of interest" description="Disordered" evidence="1">
    <location>
        <begin position="46"/>
        <end position="77"/>
    </location>
</feature>